<evidence type="ECO:0000256" key="1">
    <source>
        <dbReference type="SAM" id="MobiDB-lite"/>
    </source>
</evidence>
<feature type="region of interest" description="Disordered" evidence="1">
    <location>
        <begin position="59"/>
        <end position="78"/>
    </location>
</feature>
<gene>
    <name evidence="2" type="ORF">QTP81_06735</name>
</gene>
<dbReference type="RefSeq" id="WP_289364591.1">
    <property type="nucleotide sequence ID" value="NZ_JAUCBP010000007.1"/>
</dbReference>
<sequence>MEIESSIVASQNALIINPAQRQPEREAEARAQQQQRQQTELPVTQTVSRQANAEAFEQAERFRQQRRSNYDAPNPQTQAALNTYQSLQTEQRREEIRGLLGIDIYA</sequence>
<organism evidence="2 3">
    <name type="scientific">Alteromonas arenosi</name>
    <dbReference type="NCBI Taxonomy" id="3055817"/>
    <lineage>
        <taxon>Bacteria</taxon>
        <taxon>Pseudomonadati</taxon>
        <taxon>Pseudomonadota</taxon>
        <taxon>Gammaproteobacteria</taxon>
        <taxon>Alteromonadales</taxon>
        <taxon>Alteromonadaceae</taxon>
        <taxon>Alteromonas/Salinimonas group</taxon>
        <taxon>Alteromonas</taxon>
    </lineage>
</organism>
<proteinExistence type="predicted"/>
<evidence type="ECO:0000313" key="2">
    <source>
        <dbReference type="EMBL" id="MDM7860286.1"/>
    </source>
</evidence>
<name>A0ABT7SVT0_9ALTE</name>
<dbReference type="EMBL" id="JAUCBP010000007">
    <property type="protein sequence ID" value="MDM7860286.1"/>
    <property type="molecule type" value="Genomic_DNA"/>
</dbReference>
<keyword evidence="3" id="KW-1185">Reference proteome</keyword>
<reference evidence="2 3" key="1">
    <citation type="submission" date="2023-06" db="EMBL/GenBank/DDBJ databases">
        <title>Alteromonas sp. ASW11-36 isolated from intertidal sand.</title>
        <authorList>
            <person name="Li Y."/>
        </authorList>
    </citation>
    <scope>NUCLEOTIDE SEQUENCE [LARGE SCALE GENOMIC DNA]</scope>
    <source>
        <strain evidence="2 3">ASW11-36</strain>
    </source>
</reference>
<dbReference type="Proteomes" id="UP001234343">
    <property type="component" value="Unassembled WGS sequence"/>
</dbReference>
<protein>
    <submittedName>
        <fullName evidence="2">Uncharacterized protein</fullName>
    </submittedName>
</protein>
<comment type="caution">
    <text evidence="2">The sequence shown here is derived from an EMBL/GenBank/DDBJ whole genome shotgun (WGS) entry which is preliminary data.</text>
</comment>
<feature type="region of interest" description="Disordered" evidence="1">
    <location>
        <begin position="14"/>
        <end position="46"/>
    </location>
</feature>
<evidence type="ECO:0000313" key="3">
    <source>
        <dbReference type="Proteomes" id="UP001234343"/>
    </source>
</evidence>
<accession>A0ABT7SVT0</accession>